<dbReference type="PROSITE" id="PS00010">
    <property type="entry name" value="ASX_HYDROXYL"/>
    <property type="match status" value="6"/>
</dbReference>
<feature type="disulfide bond" evidence="14">
    <location>
        <begin position="1092"/>
        <end position="1102"/>
    </location>
</feature>
<dbReference type="PROSITE" id="PS01186">
    <property type="entry name" value="EGF_2"/>
    <property type="match status" value="8"/>
</dbReference>
<dbReference type="GO" id="GO:0005911">
    <property type="term" value="C:cell-cell junction"/>
    <property type="evidence" value="ECO:0007669"/>
    <property type="project" value="UniProtKB-ARBA"/>
</dbReference>
<dbReference type="Pfam" id="PF12661">
    <property type="entry name" value="hEGF"/>
    <property type="match status" value="3"/>
</dbReference>
<dbReference type="PRINTS" id="PR00010">
    <property type="entry name" value="EGFBLOOD"/>
</dbReference>
<keyword evidence="6" id="KW-0732">Signal</keyword>
<dbReference type="InterPro" id="IPR000152">
    <property type="entry name" value="EGF-type_Asp/Asn_hydroxyl_site"/>
</dbReference>
<feature type="disulfide bond" evidence="14">
    <location>
        <begin position="1210"/>
        <end position="1219"/>
    </location>
</feature>
<evidence type="ECO:0000256" key="2">
    <source>
        <dbReference type="ARBA" id="ARBA00004316"/>
    </source>
</evidence>
<feature type="disulfide bond" evidence="14">
    <location>
        <begin position="1248"/>
        <end position="1257"/>
    </location>
</feature>
<evidence type="ECO:0000256" key="13">
    <source>
        <dbReference type="ARBA" id="ARBA00060989"/>
    </source>
</evidence>
<dbReference type="FunFam" id="2.10.25.10:FF:000123">
    <property type="entry name" value="Crumbs homolog 1 (Drosophila)"/>
    <property type="match status" value="1"/>
</dbReference>
<dbReference type="PANTHER" id="PTHR24049">
    <property type="entry name" value="CRUMBS FAMILY MEMBER"/>
    <property type="match status" value="1"/>
</dbReference>
<feature type="domain" description="EGF-like" evidence="17">
    <location>
        <begin position="1050"/>
        <end position="1086"/>
    </location>
</feature>
<feature type="disulfide bond" evidence="14">
    <location>
        <begin position="1151"/>
        <end position="1160"/>
    </location>
</feature>
<evidence type="ECO:0000256" key="11">
    <source>
        <dbReference type="ARBA" id="ARBA00023180"/>
    </source>
</evidence>
<keyword evidence="12" id="KW-0966">Cell projection</keyword>
<evidence type="ECO:0000256" key="3">
    <source>
        <dbReference type="ARBA" id="ARBA00022475"/>
    </source>
</evidence>
<dbReference type="PANTHER" id="PTHR24049:SF22">
    <property type="entry name" value="DROSOPHILA CRUMBS HOMOLOG"/>
    <property type="match status" value="1"/>
</dbReference>
<evidence type="ECO:0000256" key="1">
    <source>
        <dbReference type="ARBA" id="ARBA00004247"/>
    </source>
</evidence>
<feature type="disulfide bond" evidence="14">
    <location>
        <begin position="372"/>
        <end position="381"/>
    </location>
</feature>
<dbReference type="GeneTree" id="ENSGT00940000155152"/>
<evidence type="ECO:0000256" key="10">
    <source>
        <dbReference type="ARBA" id="ARBA00023157"/>
    </source>
</evidence>
<gene>
    <name evidence="18" type="primary">CRB1</name>
    <name evidence="18" type="synonym">crb1</name>
</gene>
<feature type="disulfide bond" evidence="14">
    <location>
        <begin position="286"/>
        <end position="295"/>
    </location>
</feature>
<dbReference type="SMART" id="SM00181">
    <property type="entry name" value="EGF"/>
    <property type="match status" value="15"/>
</dbReference>
<evidence type="ECO:0000313" key="19">
    <source>
        <dbReference type="Proteomes" id="UP000472277"/>
    </source>
</evidence>
<dbReference type="SMART" id="SM00179">
    <property type="entry name" value="EGF_CA"/>
    <property type="match status" value="14"/>
</dbReference>
<dbReference type="GO" id="GO:0019904">
    <property type="term" value="F:protein domain specific binding"/>
    <property type="evidence" value="ECO:0007669"/>
    <property type="project" value="UniProtKB-ARBA"/>
</dbReference>
<comment type="caution">
    <text evidence="14">Lacks conserved residue(s) required for the propagation of feature annotation.</text>
</comment>
<feature type="domain" description="Laminin G" evidence="16">
    <location>
        <begin position="384"/>
        <end position="577"/>
    </location>
</feature>
<dbReference type="GO" id="GO:0048863">
    <property type="term" value="P:stem cell differentiation"/>
    <property type="evidence" value="ECO:0007669"/>
    <property type="project" value="UniProtKB-ARBA"/>
</dbReference>
<feature type="domain" description="EGF-like" evidence="17">
    <location>
        <begin position="298"/>
        <end position="340"/>
    </location>
</feature>
<evidence type="ECO:0000256" key="15">
    <source>
        <dbReference type="SAM" id="Phobius"/>
    </source>
</evidence>
<evidence type="ECO:0000256" key="6">
    <source>
        <dbReference type="ARBA" id="ARBA00022729"/>
    </source>
</evidence>
<dbReference type="OMA" id="RDMFIML"/>
<feature type="domain" description="EGF-like" evidence="17">
    <location>
        <begin position="1088"/>
        <end position="1123"/>
    </location>
</feature>
<keyword evidence="3" id="KW-1003">Cell membrane</keyword>
<dbReference type="FunFam" id="2.10.25.10:FF:000066">
    <property type="entry name" value="FAT atypical cadherin 4"/>
    <property type="match status" value="1"/>
</dbReference>
<dbReference type="InterPro" id="IPR001791">
    <property type="entry name" value="Laminin_G"/>
</dbReference>
<dbReference type="Ensembl" id="ENSSTUT00000057753.1">
    <property type="protein sequence ID" value="ENSSTUP00000055206.1"/>
    <property type="gene ID" value="ENSSTUG00000023395.1"/>
</dbReference>
<dbReference type="PROSITE" id="PS00022">
    <property type="entry name" value="EGF_1"/>
    <property type="match status" value="13"/>
</dbReference>
<evidence type="ECO:0000256" key="9">
    <source>
        <dbReference type="ARBA" id="ARBA00023136"/>
    </source>
</evidence>
<reference evidence="18" key="2">
    <citation type="submission" date="2025-09" db="UniProtKB">
        <authorList>
            <consortium name="Ensembl"/>
        </authorList>
    </citation>
    <scope>IDENTIFICATION</scope>
</reference>
<name>A0A674AA87_SALTR</name>
<keyword evidence="7" id="KW-0677">Repeat</keyword>
<dbReference type="FunFam" id="2.10.25.10:FF:000031">
    <property type="entry name" value="neurogenic locus notch homolog protein 3"/>
    <property type="match status" value="1"/>
</dbReference>
<dbReference type="FunFam" id="2.60.120.200:FF:000055">
    <property type="entry name" value="Crumbs cell polarity complex component 1"/>
    <property type="match status" value="1"/>
</dbReference>
<feature type="domain" description="EGF-like" evidence="17">
    <location>
        <begin position="1125"/>
        <end position="1161"/>
    </location>
</feature>
<feature type="disulfide bond" evidence="14">
    <location>
        <begin position="605"/>
        <end position="614"/>
    </location>
</feature>
<dbReference type="SUPFAM" id="SSF49899">
    <property type="entry name" value="Concanavalin A-like lectins/glucanases"/>
    <property type="match status" value="3"/>
</dbReference>
<dbReference type="GO" id="GO:0030097">
    <property type="term" value="P:hemopoiesis"/>
    <property type="evidence" value="ECO:0007669"/>
    <property type="project" value="UniProtKB-ARBA"/>
</dbReference>
<dbReference type="InterPro" id="IPR013320">
    <property type="entry name" value="ConA-like_dom_sf"/>
</dbReference>
<dbReference type="FunFam" id="2.10.25.10:FF:000348">
    <property type="entry name" value="Crumbs 1, cell polarity complex component"/>
    <property type="match status" value="1"/>
</dbReference>
<keyword evidence="9 15" id="KW-0472">Membrane</keyword>
<feature type="domain" description="EGF-like" evidence="17">
    <location>
        <begin position="163"/>
        <end position="200"/>
    </location>
</feature>
<feature type="domain" description="EGF-like" evidence="17">
    <location>
        <begin position="87"/>
        <end position="123"/>
    </location>
</feature>
<dbReference type="GO" id="GO:0048646">
    <property type="term" value="P:anatomical structure formation involved in morphogenesis"/>
    <property type="evidence" value="ECO:0007669"/>
    <property type="project" value="UniProtKB-ARBA"/>
</dbReference>
<dbReference type="FunFam" id="2.60.120.200:FF:000081">
    <property type="entry name" value="Crumbs 1, cell polarity complex component"/>
    <property type="match status" value="1"/>
</dbReference>
<dbReference type="Proteomes" id="UP000472277">
    <property type="component" value="Chromosome 22"/>
</dbReference>
<dbReference type="CDD" id="cd00110">
    <property type="entry name" value="LamG"/>
    <property type="match status" value="3"/>
</dbReference>
<dbReference type="FunFam" id="2.10.25.10:FF:000122">
    <property type="entry name" value="Protein crumbs homolog 2"/>
    <property type="match status" value="1"/>
</dbReference>
<feature type="disulfide bond" evidence="14">
    <location>
        <begin position="75"/>
        <end position="84"/>
    </location>
</feature>
<dbReference type="SMART" id="SM00282">
    <property type="entry name" value="LamG"/>
    <property type="match status" value="3"/>
</dbReference>
<feature type="domain" description="EGF-like" evidence="17">
    <location>
        <begin position="579"/>
        <end position="615"/>
    </location>
</feature>
<accession>A0A674AA87</accession>
<evidence type="ECO:0000256" key="7">
    <source>
        <dbReference type="ARBA" id="ARBA00022737"/>
    </source>
</evidence>
<proteinExistence type="inferred from homology"/>
<dbReference type="InterPro" id="IPR009030">
    <property type="entry name" value="Growth_fac_rcpt_cys_sf"/>
</dbReference>
<dbReference type="GO" id="GO:0042995">
    <property type="term" value="C:cell projection"/>
    <property type="evidence" value="ECO:0007669"/>
    <property type="project" value="UniProtKB-SubCell"/>
</dbReference>
<keyword evidence="10 14" id="KW-1015">Disulfide bond</keyword>
<dbReference type="PROSITE" id="PS50026">
    <property type="entry name" value="EGF_3"/>
    <property type="match status" value="15"/>
</dbReference>
<feature type="domain" description="EGF-like" evidence="17">
    <location>
        <begin position="1182"/>
        <end position="1220"/>
    </location>
</feature>
<dbReference type="InParanoid" id="A0A674AA87"/>
<dbReference type="GO" id="GO:0032991">
    <property type="term" value="C:protein-containing complex"/>
    <property type="evidence" value="ECO:0007669"/>
    <property type="project" value="UniProtKB-ARBA"/>
</dbReference>
<feature type="disulfide bond" evidence="14">
    <location>
        <begin position="1076"/>
        <end position="1085"/>
    </location>
</feature>
<reference evidence="18" key="1">
    <citation type="submission" date="2025-08" db="UniProtKB">
        <authorList>
            <consortium name="Ensembl"/>
        </authorList>
    </citation>
    <scope>IDENTIFICATION</scope>
</reference>
<dbReference type="CDD" id="cd00054">
    <property type="entry name" value="EGF_CA"/>
    <property type="match status" value="11"/>
</dbReference>
<dbReference type="Pfam" id="PF00008">
    <property type="entry name" value="EGF"/>
    <property type="match status" value="7"/>
</dbReference>
<dbReference type="GO" id="GO:0007163">
    <property type="term" value="P:establishment or maintenance of cell polarity"/>
    <property type="evidence" value="ECO:0007669"/>
    <property type="project" value="UniProtKB-ARBA"/>
</dbReference>
<dbReference type="Pfam" id="PF02210">
    <property type="entry name" value="Laminin_G_2"/>
    <property type="match status" value="3"/>
</dbReference>
<dbReference type="Gene3D" id="2.10.25.10">
    <property type="entry name" value="Laminin"/>
    <property type="match status" value="15"/>
</dbReference>
<feature type="domain" description="EGF-like" evidence="17">
    <location>
        <begin position="202"/>
        <end position="238"/>
    </location>
</feature>
<comment type="similarity">
    <text evidence="13">Belongs to the Crumbs protein family.</text>
</comment>
<feature type="domain" description="EGF-like" evidence="17">
    <location>
        <begin position="342"/>
        <end position="382"/>
    </location>
</feature>
<keyword evidence="4 14" id="KW-0245">EGF-like domain</keyword>
<evidence type="ECO:0000256" key="4">
    <source>
        <dbReference type="ARBA" id="ARBA00022536"/>
    </source>
</evidence>
<evidence type="ECO:0000313" key="18">
    <source>
        <dbReference type="Ensembl" id="ENSSTUP00000055206.1"/>
    </source>
</evidence>
<feature type="domain" description="EGF-like" evidence="17">
    <location>
        <begin position="240"/>
        <end position="296"/>
    </location>
</feature>
<keyword evidence="5 15" id="KW-0812">Transmembrane</keyword>
<evidence type="ECO:0000256" key="5">
    <source>
        <dbReference type="ARBA" id="ARBA00022692"/>
    </source>
</evidence>
<dbReference type="Gene3D" id="2.60.120.200">
    <property type="match status" value="3"/>
</dbReference>
<feature type="transmembrane region" description="Helical" evidence="15">
    <location>
        <begin position="1270"/>
        <end position="1296"/>
    </location>
</feature>
<dbReference type="GO" id="GO:0009952">
    <property type="term" value="P:anterior/posterior pattern specification"/>
    <property type="evidence" value="ECO:0007669"/>
    <property type="project" value="UniProtKB-ARBA"/>
</dbReference>
<keyword evidence="8 15" id="KW-1133">Transmembrane helix</keyword>
<feature type="disulfide bond" evidence="14">
    <location>
        <begin position="151"/>
        <end position="160"/>
    </location>
</feature>
<dbReference type="FunFam" id="2.10.25.10:FF:000208">
    <property type="entry name" value="Crumbs 2, cell polarity complex component"/>
    <property type="match status" value="1"/>
</dbReference>
<dbReference type="SUPFAM" id="SSF57196">
    <property type="entry name" value="EGF/Laminin"/>
    <property type="match status" value="9"/>
</dbReference>
<dbReference type="FunFam" id="2.10.25.10:FF:000006">
    <property type="entry name" value="Versican core protein-like isoform 1"/>
    <property type="match status" value="1"/>
</dbReference>
<feature type="domain" description="Laminin G" evidence="16">
    <location>
        <begin position="621"/>
        <end position="793"/>
    </location>
</feature>
<dbReference type="FunFam" id="2.10.25.10:FF:000012">
    <property type="entry name" value="Delta-like protein"/>
    <property type="match status" value="1"/>
</dbReference>
<organism evidence="18 19">
    <name type="scientific">Salmo trutta</name>
    <name type="common">Brown trout</name>
    <dbReference type="NCBI Taxonomy" id="8032"/>
    <lineage>
        <taxon>Eukaryota</taxon>
        <taxon>Metazoa</taxon>
        <taxon>Chordata</taxon>
        <taxon>Craniata</taxon>
        <taxon>Vertebrata</taxon>
        <taxon>Euteleostomi</taxon>
        <taxon>Actinopterygii</taxon>
        <taxon>Neopterygii</taxon>
        <taxon>Teleostei</taxon>
        <taxon>Protacanthopterygii</taxon>
        <taxon>Salmoniformes</taxon>
        <taxon>Salmonidae</taxon>
        <taxon>Salmoninae</taxon>
        <taxon>Salmo</taxon>
    </lineage>
</organism>
<feature type="domain" description="EGF-like" evidence="17">
    <location>
        <begin position="49"/>
        <end position="85"/>
    </location>
</feature>
<sequence>MCMVAVGTCGSSRCDVIMCMVAVGTYNQSKHDFLSPGASPLKARSAAPLTDQCFPNPCYNRAICRSRGDGYSCFCVPGFQGERCQIEVNECVSQPCRNQATCVDRVGRYACLCSPGFTGATCEVQINECQSQPCLNGGSCHDYVNGFSCTCMPGFQGDRCEIDVDECQHQPCQNGALCIDRLNGYSCDCSQTTFTGRHCETAAPPCTSQPCLNSAICGEDEGNYTCDCWPGFKGRQCEVDVSECSSSPCLYRGRCIELSWQSLYGSEPLLPDHYDPQQAAGFKCSCPPGITGTLCEEVVDACDPSPCENGGQCESLVGGYVCHCSLQNQDEFLYGGQNCSEAMVGCEGHECQNQGLCSPFLSDGHHGYSCLCPPGLTGPLCQTPTAFSFEQKGYLLLQSPLVAAEASCNITLSFRTVLPRAVLFQRGSGGLVLGLELLGGQLTLSLRREALAGGGEEGEALQLRQTLELPLNVTDGEWHSVKAVLENGLLSLRLLDGGVCQEQDCESEAWVDGTLAGADFPESPLQNTFIGGVVEAGGALVPVPAFIGCLRDVFVDSQLVVPEEWLSDSAMNVTAGCSHRDRCQDSPCENRGQCINLWQSYQCRCTRPYEGHDCAEEYVAARFGNEDSQSYAVFTITDDPGSDITVSLFLRTRRHAGLLLVLVNSTSQYLRLWLDKGRVRVQLHNFETLTSESAVNDGDIHFVSMVVDREHMGLYVDNQKQGSVEVRTVDSQMGDVVYVGGLTEQKASAAFGGYFKGCIQDLRINGERLQFFRLDTPVTSYPVELMANVTAGCTGDDSCSRNPCQNGGMCYSMWDDFTCTCPPNTAGRRCEEVKWCELSPCPARAECHILSQGYECFSNATFLDDSSVLSYRGNGRIQRSLPSISLSIRTRKRHAAILHAESGPEFVTVSVQDGLLFLELQSGVGEGSSTVSLSSRRRVSDGEWHSVHLFMVTPWAEASRWTMVLDEEVEEAGTSSSEGGNLDFLREEVDILLGGLGPEAGWSLVGCLGTVEVGGIALPYYSPSEVNLPRTQEEQFLRTSPSPPRGGCSGGPVCQPSPCVNRGSCQDLWNLFNCSCDEGWAGRRCELNTDTCASNPCVHGNCSVQGLAYKCSCEFGYTGMNCEEEVDVCENHLCAHGGTCLHGVNKYACLCAENYTGPYCNDRVEEIPWYIVVNRNVRPKLPVSVCGDETRNYTCFNAGNCTERELSCDCLPGFTGHRCEQEVDECKSNPCLNGGYCRNLINKYHCVCDMSFAGDNCQIDLTSEGLTADLLLSVSLVSVVLLLALVSTSVGLVVALNRRATHGNYSPSRQEKEGSRVEMWNIAQPPPVERLI</sequence>
<dbReference type="PROSITE" id="PS50025">
    <property type="entry name" value="LAM_G_DOMAIN"/>
    <property type="match status" value="3"/>
</dbReference>
<dbReference type="InterPro" id="IPR013032">
    <property type="entry name" value="EGF-like_CS"/>
</dbReference>
<dbReference type="GO" id="GO:0048731">
    <property type="term" value="P:system development"/>
    <property type="evidence" value="ECO:0007669"/>
    <property type="project" value="UniProtKB-ARBA"/>
</dbReference>
<evidence type="ECO:0000256" key="14">
    <source>
        <dbReference type="PROSITE-ProRule" id="PRU00076"/>
    </source>
</evidence>
<feature type="domain" description="EGF-like" evidence="17">
    <location>
        <begin position="795"/>
        <end position="831"/>
    </location>
</feature>
<dbReference type="GO" id="GO:0030855">
    <property type="term" value="P:epithelial cell differentiation"/>
    <property type="evidence" value="ECO:0007669"/>
    <property type="project" value="UniProtKB-ARBA"/>
</dbReference>
<dbReference type="FunFam" id="2.10.25.10:FF:000039">
    <property type="entry name" value="Crumbs cell polarity complex component 1"/>
    <property type="match status" value="1"/>
</dbReference>
<protein>
    <submittedName>
        <fullName evidence="18">Crumbs cell polarity complex component 1</fullName>
    </submittedName>
</protein>
<evidence type="ECO:0000259" key="16">
    <source>
        <dbReference type="PROSITE" id="PS50025"/>
    </source>
</evidence>
<dbReference type="InterPro" id="IPR018097">
    <property type="entry name" value="EGF_Ca-bd_CS"/>
</dbReference>
<feature type="disulfide bond" evidence="14">
    <location>
        <begin position="113"/>
        <end position="122"/>
    </location>
</feature>
<dbReference type="FunFam" id="2.10.25.10:FF:000143">
    <property type="entry name" value="Protein crumbs 1"/>
    <property type="match status" value="1"/>
</dbReference>
<feature type="domain" description="Laminin G" evidence="16">
    <location>
        <begin position="858"/>
        <end position="1048"/>
    </location>
</feature>
<feature type="disulfide bond" evidence="14">
    <location>
        <begin position="821"/>
        <end position="830"/>
    </location>
</feature>
<evidence type="ECO:0000256" key="8">
    <source>
        <dbReference type="ARBA" id="ARBA00022989"/>
    </source>
</evidence>
<feature type="disulfide bond" evidence="14">
    <location>
        <begin position="1113"/>
        <end position="1122"/>
    </location>
</feature>
<dbReference type="InterPro" id="IPR051022">
    <property type="entry name" value="Notch_Cell-Fate_Det"/>
</dbReference>
<feature type="domain" description="EGF-like" evidence="17">
    <location>
        <begin position="125"/>
        <end position="161"/>
    </location>
</feature>
<feature type="disulfide bond" evidence="14">
    <location>
        <begin position="228"/>
        <end position="237"/>
    </location>
</feature>
<dbReference type="InterPro" id="IPR000742">
    <property type="entry name" value="EGF"/>
</dbReference>
<evidence type="ECO:0000256" key="12">
    <source>
        <dbReference type="ARBA" id="ARBA00023273"/>
    </source>
</evidence>
<keyword evidence="19" id="KW-1185">Reference proteome</keyword>
<dbReference type="PROSITE" id="PS01187">
    <property type="entry name" value="EGF_CA"/>
    <property type="match status" value="3"/>
</dbReference>
<dbReference type="GO" id="GO:0035282">
    <property type="term" value="P:segmentation"/>
    <property type="evidence" value="ECO:0007669"/>
    <property type="project" value="UniProtKB-ARBA"/>
</dbReference>
<dbReference type="FunFam" id="2.60.120.200:FF:000252">
    <property type="entry name" value="Crumbs 1, cell polarity complex component"/>
    <property type="match status" value="1"/>
</dbReference>
<dbReference type="FunFam" id="2.10.25.10:FF:000282">
    <property type="entry name" value="Crumbs cell polarity complex component 2"/>
    <property type="match status" value="1"/>
</dbReference>
<dbReference type="InterPro" id="IPR001881">
    <property type="entry name" value="EGF-like_Ca-bd_dom"/>
</dbReference>
<feature type="domain" description="EGF-like" evidence="17">
    <location>
        <begin position="1222"/>
        <end position="1258"/>
    </location>
</feature>
<keyword evidence="11" id="KW-0325">Glycoprotein</keyword>
<dbReference type="GO" id="GO:0016324">
    <property type="term" value="C:apical plasma membrane"/>
    <property type="evidence" value="ECO:0007669"/>
    <property type="project" value="UniProtKB-SubCell"/>
</dbReference>
<evidence type="ECO:0000259" key="17">
    <source>
        <dbReference type="PROSITE" id="PS50026"/>
    </source>
</evidence>
<comment type="subcellular location">
    <subcellularLocation>
        <location evidence="1">Apical cell membrane</location>
        <topology evidence="1">Single-pass type I membrane protein</topology>
    </subcellularLocation>
    <subcellularLocation>
        <location evidence="2">Cell projection</location>
    </subcellularLocation>
</comment>
<dbReference type="SUPFAM" id="SSF57184">
    <property type="entry name" value="Growth factor receptor domain"/>
    <property type="match status" value="1"/>
</dbReference>
<dbReference type="GO" id="GO:0005509">
    <property type="term" value="F:calcium ion binding"/>
    <property type="evidence" value="ECO:0007669"/>
    <property type="project" value="InterPro"/>
</dbReference>